<dbReference type="AlphaFoldDB" id="A0A7J5XM88"/>
<comment type="caution">
    <text evidence="2">The sequence shown here is derived from an EMBL/GenBank/DDBJ whole genome shotgun (WGS) entry which is preliminary data.</text>
</comment>
<organism evidence="2 3">
    <name type="scientific">Dissostichus mawsoni</name>
    <name type="common">Antarctic cod</name>
    <dbReference type="NCBI Taxonomy" id="36200"/>
    <lineage>
        <taxon>Eukaryota</taxon>
        <taxon>Metazoa</taxon>
        <taxon>Chordata</taxon>
        <taxon>Craniata</taxon>
        <taxon>Vertebrata</taxon>
        <taxon>Euteleostomi</taxon>
        <taxon>Actinopterygii</taxon>
        <taxon>Neopterygii</taxon>
        <taxon>Teleostei</taxon>
        <taxon>Neoteleostei</taxon>
        <taxon>Acanthomorphata</taxon>
        <taxon>Eupercaria</taxon>
        <taxon>Perciformes</taxon>
        <taxon>Notothenioidei</taxon>
        <taxon>Nototheniidae</taxon>
        <taxon>Dissostichus</taxon>
    </lineage>
</organism>
<accession>A0A7J5XM88</accession>
<dbReference type="Gene3D" id="2.120.10.80">
    <property type="entry name" value="Kelch-type beta propeller"/>
    <property type="match status" value="1"/>
</dbReference>
<sequence length="184" mass="20361">MFLYHPETGSTYLANMAKPRARHCMEILGERLYVAGGITSDDNMSMVDLLTCEVYNPVADSWTAFTSLSVPHVSAGGAVLGGKLYVLGGYSHEDFSETKLVHRYDPTTKRWENMGKMPGPNSDIRASVLCLPPHFRMEDKKSTEGCVSIHVVEHSAVIPQFHVHLVTTIQLQNNSITATVRAVR</sequence>
<dbReference type="Pfam" id="PF01344">
    <property type="entry name" value="Kelch_1"/>
    <property type="match status" value="2"/>
</dbReference>
<dbReference type="InterPro" id="IPR015915">
    <property type="entry name" value="Kelch-typ_b-propeller"/>
</dbReference>
<dbReference type="SUPFAM" id="SSF117281">
    <property type="entry name" value="Kelch motif"/>
    <property type="match status" value="1"/>
</dbReference>
<reference evidence="2 3" key="1">
    <citation type="submission" date="2020-03" db="EMBL/GenBank/DDBJ databases">
        <title>Dissostichus mawsoni Genome sequencing and assembly.</title>
        <authorList>
            <person name="Park H."/>
        </authorList>
    </citation>
    <scope>NUCLEOTIDE SEQUENCE [LARGE SCALE GENOMIC DNA]</scope>
    <source>
        <strain evidence="2">DM0001</strain>
        <tissue evidence="2">Muscle</tissue>
    </source>
</reference>
<gene>
    <name evidence="2" type="ORF">F7725_004732</name>
</gene>
<dbReference type="EMBL" id="JAAKFY010000023">
    <property type="protein sequence ID" value="KAF3837268.1"/>
    <property type="molecule type" value="Genomic_DNA"/>
</dbReference>
<name>A0A7J5XM88_DISMA</name>
<keyword evidence="3" id="KW-1185">Reference proteome</keyword>
<dbReference type="InterPro" id="IPR006652">
    <property type="entry name" value="Kelch_1"/>
</dbReference>
<dbReference type="PANTHER" id="PTHR45632">
    <property type="entry name" value="LD33804P"/>
    <property type="match status" value="1"/>
</dbReference>
<dbReference type="SMART" id="SM00612">
    <property type="entry name" value="Kelch"/>
    <property type="match status" value="2"/>
</dbReference>
<dbReference type="Proteomes" id="UP000518266">
    <property type="component" value="Unassembled WGS sequence"/>
</dbReference>
<keyword evidence="1" id="KW-0880">Kelch repeat</keyword>
<dbReference type="PANTHER" id="PTHR45632:SF14">
    <property type="entry name" value="KELCH-LIKE PROTEIN 33"/>
    <property type="match status" value="1"/>
</dbReference>
<dbReference type="OrthoDB" id="45365at2759"/>
<proteinExistence type="predicted"/>
<evidence type="ECO:0000313" key="3">
    <source>
        <dbReference type="Proteomes" id="UP000518266"/>
    </source>
</evidence>
<evidence type="ECO:0000256" key="1">
    <source>
        <dbReference type="ARBA" id="ARBA00022441"/>
    </source>
</evidence>
<evidence type="ECO:0000313" key="2">
    <source>
        <dbReference type="EMBL" id="KAF3837268.1"/>
    </source>
</evidence>
<protein>
    <submittedName>
        <fullName evidence="2">Uncharacterized protein</fullName>
    </submittedName>
</protein>